<reference evidence="2 3" key="1">
    <citation type="journal article" date="2013" name="Genome Announc.">
        <title>Genome Sequence of Plesiomonas shigelloides Strain 302-73 (Serotype O1).</title>
        <authorList>
            <person name="Pique N."/>
            <person name="Aquilini E."/>
            <person name="Alioto T."/>
            <person name="Minana-Galbis D."/>
            <person name="Tomas J.M."/>
        </authorList>
    </citation>
    <scope>NUCLEOTIDE SEQUENCE [LARGE SCALE GENOMIC DNA]</scope>
    <source>
        <strain evidence="2 3">302-73</strain>
    </source>
</reference>
<evidence type="ECO:0000313" key="2">
    <source>
        <dbReference type="EMBL" id="EON87513.1"/>
    </source>
</evidence>
<accession>R8AMH7</accession>
<comment type="caution">
    <text evidence="2">The sequence shown here is derived from an EMBL/GenBank/DDBJ whole genome shotgun (WGS) entry which is preliminary data.</text>
</comment>
<feature type="region of interest" description="Disordered" evidence="1">
    <location>
        <begin position="1"/>
        <end position="69"/>
    </location>
</feature>
<gene>
    <name evidence="2" type="ORF">PLESHI_14768</name>
</gene>
<evidence type="ECO:0000313" key="3">
    <source>
        <dbReference type="Proteomes" id="UP000014012"/>
    </source>
</evidence>
<dbReference type="HOGENOM" id="CLU_2772368_0_0_6"/>
<dbReference type="Proteomes" id="UP000014012">
    <property type="component" value="Unassembled WGS sequence"/>
</dbReference>
<sequence length="69" mass="7270">MVGRNHQVESHENQDRCRKAAERGGQVCQPCGAAVTPAGGRSDGSIAPDRGRKASRGDFPLSGQPVKQV</sequence>
<keyword evidence="3" id="KW-1185">Reference proteome</keyword>
<name>R8AMH7_PLESH</name>
<protein>
    <submittedName>
        <fullName evidence="2">Uncharacterized protein</fullName>
    </submittedName>
</protein>
<proteinExistence type="predicted"/>
<feature type="compositionally biased region" description="Basic and acidic residues" evidence="1">
    <location>
        <begin position="1"/>
        <end position="22"/>
    </location>
</feature>
<evidence type="ECO:0000256" key="1">
    <source>
        <dbReference type="SAM" id="MobiDB-lite"/>
    </source>
</evidence>
<dbReference type="EMBL" id="AQQO01000359">
    <property type="protein sequence ID" value="EON87513.1"/>
    <property type="molecule type" value="Genomic_DNA"/>
</dbReference>
<dbReference type="AlphaFoldDB" id="R8AMH7"/>
<organism evidence="2 3">
    <name type="scientific">Plesiomonas shigelloides 302-73</name>
    <dbReference type="NCBI Taxonomy" id="1315976"/>
    <lineage>
        <taxon>Bacteria</taxon>
        <taxon>Pseudomonadati</taxon>
        <taxon>Pseudomonadota</taxon>
        <taxon>Gammaproteobacteria</taxon>
        <taxon>Enterobacterales</taxon>
        <taxon>Enterobacteriaceae</taxon>
        <taxon>Plesiomonas</taxon>
    </lineage>
</organism>